<feature type="compositionally biased region" description="Low complexity" evidence="3">
    <location>
        <begin position="430"/>
        <end position="446"/>
    </location>
</feature>
<evidence type="ECO:0000256" key="2">
    <source>
        <dbReference type="ARBA" id="ARBA00033306"/>
    </source>
</evidence>
<evidence type="ECO:0000256" key="1">
    <source>
        <dbReference type="ARBA" id="ARBA00009887"/>
    </source>
</evidence>
<evidence type="ECO:0000313" key="6">
    <source>
        <dbReference type="RefSeq" id="XP_030760977.1"/>
    </source>
</evidence>
<accession>A0A6J2YBZ1</accession>
<dbReference type="OrthoDB" id="521617at2759"/>
<feature type="region of interest" description="Disordered" evidence="3">
    <location>
        <begin position="385"/>
        <end position="464"/>
    </location>
</feature>
<dbReference type="InParanoid" id="A0A6J2YBZ1"/>
<proteinExistence type="inferred from homology"/>
<keyword evidence="5" id="KW-1185">Reference proteome</keyword>
<name>A0A6J2YBZ1_SITOR</name>
<feature type="compositionally biased region" description="Polar residues" evidence="3">
    <location>
        <begin position="132"/>
        <end position="143"/>
    </location>
</feature>
<gene>
    <name evidence="6" type="primary">LOC115886077</name>
</gene>
<feature type="compositionally biased region" description="Basic and acidic residues" evidence="3">
    <location>
        <begin position="409"/>
        <end position="429"/>
    </location>
</feature>
<protein>
    <recommendedName>
        <fullName evidence="2">Cilia- and flagella-associated protein 126</fullName>
    </recommendedName>
</protein>
<dbReference type="GO" id="GO:0036064">
    <property type="term" value="C:ciliary basal body"/>
    <property type="evidence" value="ECO:0007669"/>
    <property type="project" value="TreeGrafter"/>
</dbReference>
<evidence type="ECO:0000313" key="5">
    <source>
        <dbReference type="Proteomes" id="UP000504635"/>
    </source>
</evidence>
<dbReference type="CDD" id="cd23705">
    <property type="entry name" value="Flattop"/>
    <property type="match status" value="1"/>
</dbReference>
<dbReference type="RefSeq" id="XP_030760977.1">
    <property type="nucleotide sequence ID" value="XM_030905117.1"/>
</dbReference>
<sequence length="552" mass="63014">MSINFHANQFESAYKPKTLRNWEVPKRCTLTPINRTGSTKIIANERGRFLVPEIKRVKRKPLLNLPKKIDADTAQILNNTFSENSKNKNEVIKNQQEYSSNIEDQEKNEIVPYVPGDLTEEKDRLNSHTQLAQNRFNANQRKPSSGYPKYRDDFSRISPLPEPSLSEQVQDVIDNTEVMVGTQCEKENDLQKNKFFTPILNAISNFNLAKKLHKENLEHNPLPDTITDSIYRKLQMQRKQNCDPGLMLDDKNFACGVGWKGYPGYGPTKCTKLKVYRPKTCAHHNIKQMYDEDRPSTANSFDKKWRFIKQNKVKPIDLALCWDLSPADPEDEPKLPLHIDGSNGSQAPAVFSLVHTPKDECENVPKCDGVHACGPIFEHGGKGGQAKDFIFDRPRTSLVPKSSGTRSGTSEEGKKRAKSAHDLHHEYQEKSSCSASEKSTKSSAPSLKDKAKGFHRSTPNLRGTEKHVLHPCDQHSCKKIGKRLCVACELKKLPGDRKLNTEYKTAFKAGVPQKYNYKRDDYPEHWRLATVYQHSYKPINLRKRNLLQTVYK</sequence>
<evidence type="ECO:0000259" key="4">
    <source>
        <dbReference type="Pfam" id="PF16071"/>
    </source>
</evidence>
<dbReference type="GeneID" id="115886077"/>
<dbReference type="PANTHER" id="PTHR34639">
    <property type="entry name" value="PROTEIN FLATTOP"/>
    <property type="match status" value="1"/>
</dbReference>
<dbReference type="Pfam" id="PF22611">
    <property type="entry name" value="CFAP126"/>
    <property type="match status" value="1"/>
</dbReference>
<dbReference type="Pfam" id="PF16071">
    <property type="entry name" value="DUF4812"/>
    <property type="match status" value="1"/>
</dbReference>
<dbReference type="Proteomes" id="UP000504635">
    <property type="component" value="Unplaced"/>
</dbReference>
<feature type="region of interest" description="Disordered" evidence="3">
    <location>
        <begin position="132"/>
        <end position="151"/>
    </location>
</feature>
<dbReference type="InterPro" id="IPR032084">
    <property type="entry name" value="DUF4812"/>
</dbReference>
<reference evidence="6" key="1">
    <citation type="submission" date="2025-08" db="UniProtKB">
        <authorList>
            <consortium name="RefSeq"/>
        </authorList>
    </citation>
    <scope>IDENTIFICATION</scope>
    <source>
        <tissue evidence="6">Gonads</tissue>
    </source>
</reference>
<dbReference type="GO" id="GO:0044782">
    <property type="term" value="P:cilium organization"/>
    <property type="evidence" value="ECO:0007669"/>
    <property type="project" value="TreeGrafter"/>
</dbReference>
<dbReference type="PANTHER" id="PTHR34639:SF1">
    <property type="entry name" value="PROTEIN FLATTOP"/>
    <property type="match status" value="1"/>
</dbReference>
<evidence type="ECO:0000256" key="3">
    <source>
        <dbReference type="SAM" id="MobiDB-lite"/>
    </source>
</evidence>
<comment type="similarity">
    <text evidence="1">Belongs to the Flattop family.</text>
</comment>
<dbReference type="KEGG" id="soy:115886077"/>
<organism evidence="5 6">
    <name type="scientific">Sitophilus oryzae</name>
    <name type="common">Rice weevil</name>
    <name type="synonym">Curculio oryzae</name>
    <dbReference type="NCBI Taxonomy" id="7048"/>
    <lineage>
        <taxon>Eukaryota</taxon>
        <taxon>Metazoa</taxon>
        <taxon>Ecdysozoa</taxon>
        <taxon>Arthropoda</taxon>
        <taxon>Hexapoda</taxon>
        <taxon>Insecta</taxon>
        <taxon>Pterygota</taxon>
        <taxon>Neoptera</taxon>
        <taxon>Endopterygota</taxon>
        <taxon>Coleoptera</taxon>
        <taxon>Polyphaga</taxon>
        <taxon>Cucujiformia</taxon>
        <taxon>Curculionidae</taxon>
        <taxon>Dryophthorinae</taxon>
        <taxon>Sitophilus</taxon>
    </lineage>
</organism>
<feature type="domain" description="DUF4812" evidence="4">
    <location>
        <begin position="519"/>
        <end position="552"/>
    </location>
</feature>
<dbReference type="AlphaFoldDB" id="A0A6J2YBZ1"/>
<dbReference type="InterPro" id="IPR038797">
    <property type="entry name" value="Fltp"/>
</dbReference>